<accession>A0A0H2R465</accession>
<gene>
    <name evidence="1" type="ORF">SCHPADRAFT_946370</name>
</gene>
<reference evidence="1 2" key="1">
    <citation type="submission" date="2015-04" db="EMBL/GenBank/DDBJ databases">
        <title>Complete genome sequence of Schizopora paradoxa KUC8140, a cosmopolitan wood degrader in East Asia.</title>
        <authorList>
            <consortium name="DOE Joint Genome Institute"/>
            <person name="Min B."/>
            <person name="Park H."/>
            <person name="Jang Y."/>
            <person name="Kim J.-J."/>
            <person name="Kim K.H."/>
            <person name="Pangilinan J."/>
            <person name="Lipzen A."/>
            <person name="Riley R."/>
            <person name="Grigoriev I.V."/>
            <person name="Spatafora J.W."/>
            <person name="Choi I.-G."/>
        </authorList>
    </citation>
    <scope>NUCLEOTIDE SEQUENCE [LARGE SCALE GENOMIC DNA]</scope>
    <source>
        <strain evidence="1 2">KUC8140</strain>
    </source>
</reference>
<proteinExistence type="predicted"/>
<sequence length="191" mass="21499">MTISVRNECATALRTCLEIWSPSIKVLELHASSPLSADRENVTDYPPITTIPMTELRELFMFAPFFNASALLFLPKLEVMDVTSETYSECRELARLIGEGHGPCLRIIHIHLLGQTSGIPEHPPIDDVTVKSQLQVLKEFRRVCEPRGITVSDGYLSPLEDEIFGELEMPASPDNDWPHDLDELLLIEDDL</sequence>
<organism evidence="1 2">
    <name type="scientific">Schizopora paradoxa</name>
    <dbReference type="NCBI Taxonomy" id="27342"/>
    <lineage>
        <taxon>Eukaryota</taxon>
        <taxon>Fungi</taxon>
        <taxon>Dikarya</taxon>
        <taxon>Basidiomycota</taxon>
        <taxon>Agaricomycotina</taxon>
        <taxon>Agaricomycetes</taxon>
        <taxon>Hymenochaetales</taxon>
        <taxon>Schizoporaceae</taxon>
        <taxon>Schizopora</taxon>
    </lineage>
</organism>
<keyword evidence="2" id="KW-1185">Reference proteome</keyword>
<evidence type="ECO:0000313" key="2">
    <source>
        <dbReference type="Proteomes" id="UP000053477"/>
    </source>
</evidence>
<dbReference type="AlphaFoldDB" id="A0A0H2R465"/>
<dbReference type="InParanoid" id="A0A0H2R465"/>
<protein>
    <submittedName>
        <fullName evidence="1">Uncharacterized protein</fullName>
    </submittedName>
</protein>
<name>A0A0H2R465_9AGAM</name>
<evidence type="ECO:0000313" key="1">
    <source>
        <dbReference type="EMBL" id="KLO06127.1"/>
    </source>
</evidence>
<dbReference type="Proteomes" id="UP000053477">
    <property type="component" value="Unassembled WGS sequence"/>
</dbReference>
<dbReference type="EMBL" id="KQ086235">
    <property type="protein sequence ID" value="KLO06127.1"/>
    <property type="molecule type" value="Genomic_DNA"/>
</dbReference>